<keyword evidence="5" id="KW-1185">Reference proteome</keyword>
<evidence type="ECO:0000256" key="3">
    <source>
        <dbReference type="ARBA" id="ARBA00023002"/>
    </source>
</evidence>
<comment type="caution">
    <text evidence="4">The sequence shown here is derived from an EMBL/GenBank/DDBJ whole genome shotgun (WGS) entry which is preliminary data.</text>
</comment>
<sequence length="158" mass="16515">MLVNNAGVFEGMVGPDDVDVARAEQVFAVNVLGVVRVTRAFLPLLRASAHPVIVNLSTVLGSFGVVTDPARPQSGYSLPLYAASKAALGMLTVRYAKGLPDIKVNAVEPGFCATDLHGMTGHGIQTPEEGAEMVVKLATIGPDGPTGTFEDRDGTLPW</sequence>
<dbReference type="PRINTS" id="PR00081">
    <property type="entry name" value="GDHRDH"/>
</dbReference>
<dbReference type="Pfam" id="PF00106">
    <property type="entry name" value="adh_short"/>
    <property type="match status" value="1"/>
</dbReference>
<reference evidence="4 5" key="1">
    <citation type="submission" date="2021-01" db="EMBL/GenBank/DDBJ databases">
        <title>Whole genome shotgun sequence of Asanoa siamensis NBRC 107932.</title>
        <authorList>
            <person name="Komaki H."/>
            <person name="Tamura T."/>
        </authorList>
    </citation>
    <scope>NUCLEOTIDE SEQUENCE [LARGE SCALE GENOMIC DNA]</scope>
    <source>
        <strain evidence="4 5">NBRC 107932</strain>
    </source>
</reference>
<evidence type="ECO:0008006" key="6">
    <source>
        <dbReference type="Google" id="ProtNLM"/>
    </source>
</evidence>
<evidence type="ECO:0000256" key="1">
    <source>
        <dbReference type="ARBA" id="ARBA00006484"/>
    </source>
</evidence>
<dbReference type="PANTHER" id="PTHR43490">
    <property type="entry name" value="(+)-NEOMENTHOL DEHYDROGENASE"/>
    <property type="match status" value="1"/>
</dbReference>
<protein>
    <recommendedName>
        <fullName evidence="6">Short chain dehydrogenase</fullName>
    </recommendedName>
</protein>
<dbReference type="EMBL" id="BONE01000008">
    <property type="protein sequence ID" value="GIF72010.1"/>
    <property type="molecule type" value="Genomic_DNA"/>
</dbReference>
<proteinExistence type="inferred from homology"/>
<evidence type="ECO:0000256" key="2">
    <source>
        <dbReference type="ARBA" id="ARBA00022857"/>
    </source>
</evidence>
<accession>A0ABQ4CL32</accession>
<evidence type="ECO:0000313" key="4">
    <source>
        <dbReference type="EMBL" id="GIF72010.1"/>
    </source>
</evidence>
<dbReference type="Gene3D" id="3.40.50.720">
    <property type="entry name" value="NAD(P)-binding Rossmann-like Domain"/>
    <property type="match status" value="1"/>
</dbReference>
<name>A0ABQ4CL32_9ACTN</name>
<keyword evidence="2" id="KW-0521">NADP</keyword>
<keyword evidence="3" id="KW-0560">Oxidoreductase</keyword>
<dbReference type="InterPro" id="IPR002347">
    <property type="entry name" value="SDR_fam"/>
</dbReference>
<evidence type="ECO:0000313" key="5">
    <source>
        <dbReference type="Proteomes" id="UP000604117"/>
    </source>
</evidence>
<dbReference type="InterPro" id="IPR036291">
    <property type="entry name" value="NAD(P)-bd_dom_sf"/>
</dbReference>
<gene>
    <name evidence="4" type="ORF">Asi02nite_15280</name>
</gene>
<comment type="similarity">
    <text evidence="1">Belongs to the short-chain dehydrogenases/reductases (SDR) family.</text>
</comment>
<organism evidence="4 5">
    <name type="scientific">Asanoa siamensis</name>
    <dbReference type="NCBI Taxonomy" id="926357"/>
    <lineage>
        <taxon>Bacteria</taxon>
        <taxon>Bacillati</taxon>
        <taxon>Actinomycetota</taxon>
        <taxon>Actinomycetes</taxon>
        <taxon>Micromonosporales</taxon>
        <taxon>Micromonosporaceae</taxon>
        <taxon>Asanoa</taxon>
    </lineage>
</organism>
<dbReference type="Proteomes" id="UP000604117">
    <property type="component" value="Unassembled WGS sequence"/>
</dbReference>
<dbReference type="SUPFAM" id="SSF51735">
    <property type="entry name" value="NAD(P)-binding Rossmann-fold domains"/>
    <property type="match status" value="1"/>
</dbReference>
<dbReference type="PANTHER" id="PTHR43490:SF99">
    <property type="entry name" value="SHORT-CHAIN DEHYDROGENASE_REDUCTASE"/>
    <property type="match status" value="1"/>
</dbReference>